<dbReference type="InterPro" id="IPR022930">
    <property type="entry name" value="UPF0316"/>
</dbReference>
<dbReference type="PATRIC" id="fig|879567.3.peg.384"/>
<dbReference type="KEGG" id="dpi:BN4_10372"/>
<feature type="domain" description="DUF5698" evidence="6">
    <location>
        <begin position="24"/>
        <end position="82"/>
    </location>
</feature>
<dbReference type="HOGENOM" id="CLU_106166_0_0_7"/>
<sequence>MTTEVLFLGSMIFLAEVAVLTLGTVRTMVTVLGESRAAFCLGCLEMLLWVFGTSTVMLKVGEEPFLGVCYAVGFACGNVVGIIAEKKLALGNVVVRIISAWRGTEIAHAIRDAGFMITTVAGEGSQGAVTVQFVVCKRKDMNQVLAIARSLDHDLFYTFETAGGASEVHSPSESRVSKVLRPIKRLVPIQ</sequence>
<dbReference type="CDD" id="cd16381">
    <property type="entry name" value="YitT_C_like_1"/>
    <property type="match status" value="1"/>
</dbReference>
<keyword evidence="8" id="KW-1185">Reference proteome</keyword>
<dbReference type="BioCyc" id="DPIE1322246:BN4_RS01930-MONOMER"/>
<evidence type="ECO:0000313" key="7">
    <source>
        <dbReference type="EMBL" id="CCH47610.1"/>
    </source>
</evidence>
<reference evidence="8" key="2">
    <citation type="journal article" date="2013" name="Stand. Genomic Sci.">
        <title>Complete genome sequence of Desulfocapsa sulfexigens, a marine deltaproteobacterium specialized in disproportionating inorganic sulfur compounds.</title>
        <authorList>
            <person name="Finster K.W."/>
            <person name="Kjeldsen K.U."/>
            <person name="Kube M."/>
            <person name="Reinhardt R."/>
            <person name="Mussmann M."/>
            <person name="Amann R."/>
            <person name="Schreiber L."/>
        </authorList>
    </citation>
    <scope>NUCLEOTIDE SEQUENCE [LARGE SCALE GENOMIC DNA]</scope>
    <source>
        <strain evidence="8">DSM 10523 / SB164P1</strain>
    </source>
</reference>
<evidence type="ECO:0000259" key="6">
    <source>
        <dbReference type="Pfam" id="PF18955"/>
    </source>
</evidence>
<feature type="transmembrane region" description="Helical" evidence="5">
    <location>
        <begin position="64"/>
        <end position="84"/>
    </location>
</feature>
<keyword evidence="1" id="KW-1003">Cell membrane</keyword>
<evidence type="ECO:0000256" key="2">
    <source>
        <dbReference type="ARBA" id="ARBA00022692"/>
    </source>
</evidence>
<feature type="transmembrane region" description="Helical" evidence="5">
    <location>
        <begin position="6"/>
        <end position="25"/>
    </location>
</feature>
<evidence type="ECO:0000256" key="5">
    <source>
        <dbReference type="SAM" id="Phobius"/>
    </source>
</evidence>
<keyword evidence="2 5" id="KW-0812">Transmembrane</keyword>
<dbReference type="OrthoDB" id="48231at2"/>
<dbReference type="InterPro" id="IPR044035">
    <property type="entry name" value="DUF5698"/>
</dbReference>
<dbReference type="eggNOG" id="COG4843">
    <property type="taxonomic scope" value="Bacteria"/>
</dbReference>
<dbReference type="PANTHER" id="PTHR40060">
    <property type="entry name" value="UPF0316 PROTEIN YEBE"/>
    <property type="match status" value="1"/>
</dbReference>
<protein>
    <recommendedName>
        <fullName evidence="6">DUF5698 domain-containing protein</fullName>
    </recommendedName>
</protein>
<dbReference type="AlphaFoldDB" id="M1WLC2"/>
<name>M1WLC2_PSEP2</name>
<feature type="transmembrane region" description="Helical" evidence="5">
    <location>
        <begin position="37"/>
        <end position="58"/>
    </location>
</feature>
<organism evidence="7 8">
    <name type="scientific">Pseudodesulfovibrio piezophilus (strain DSM 21447 / JCM 15486 / C1TLV30)</name>
    <name type="common">Desulfovibrio piezophilus</name>
    <dbReference type="NCBI Taxonomy" id="1322246"/>
    <lineage>
        <taxon>Bacteria</taxon>
        <taxon>Pseudomonadati</taxon>
        <taxon>Thermodesulfobacteriota</taxon>
        <taxon>Desulfovibrionia</taxon>
        <taxon>Desulfovibrionales</taxon>
        <taxon>Desulfovibrionaceae</taxon>
    </lineage>
</organism>
<evidence type="ECO:0000256" key="4">
    <source>
        <dbReference type="ARBA" id="ARBA00023136"/>
    </source>
</evidence>
<accession>M1WLC2</accession>
<evidence type="ECO:0000256" key="3">
    <source>
        <dbReference type="ARBA" id="ARBA00022989"/>
    </source>
</evidence>
<keyword evidence="4 5" id="KW-0472">Membrane</keyword>
<evidence type="ECO:0000313" key="8">
    <source>
        <dbReference type="Proteomes" id="UP000011724"/>
    </source>
</evidence>
<dbReference type="EMBL" id="FO203427">
    <property type="protein sequence ID" value="CCH47610.1"/>
    <property type="molecule type" value="Genomic_DNA"/>
</dbReference>
<proteinExistence type="predicted"/>
<evidence type="ECO:0000256" key="1">
    <source>
        <dbReference type="ARBA" id="ARBA00022475"/>
    </source>
</evidence>
<gene>
    <name evidence="7" type="ordered locus">BN4_10372</name>
</gene>
<keyword evidence="3 5" id="KW-1133">Transmembrane helix</keyword>
<dbReference type="Proteomes" id="UP000011724">
    <property type="component" value="Chromosome"/>
</dbReference>
<reference evidence="7 8" key="1">
    <citation type="journal article" date="2013" name="PLoS ONE">
        <title>The first genomic and proteomic characterization of a deep-sea sulfate reducer: insights into the piezophilic lifestyle of Desulfovibrio piezophilus.</title>
        <authorList>
            <person name="Pradel N."/>
            <person name="Ji B."/>
            <person name="Gimenez G."/>
            <person name="Talla E."/>
            <person name="Lenoble P."/>
            <person name="Garel M."/>
            <person name="Tamburini C."/>
            <person name="Fourquet P."/>
            <person name="Lebrun R."/>
            <person name="Bertin P."/>
            <person name="Denis Y."/>
            <person name="Pophillat M."/>
            <person name="Barbe V."/>
            <person name="Ollivier B."/>
            <person name="Dolla A."/>
        </authorList>
    </citation>
    <scope>NUCLEOTIDE SEQUENCE [LARGE SCALE GENOMIC DNA]</scope>
    <source>
        <strain evidence="8">DSM 10523 / SB164P1</strain>
    </source>
</reference>
<dbReference type="Pfam" id="PF18955">
    <property type="entry name" value="DUF5698"/>
    <property type="match status" value="1"/>
</dbReference>
<dbReference type="PANTHER" id="PTHR40060:SF1">
    <property type="entry name" value="UPF0316 PROTEIN YEBE"/>
    <property type="match status" value="1"/>
</dbReference>